<feature type="compositionally biased region" description="Polar residues" evidence="1">
    <location>
        <begin position="369"/>
        <end position="384"/>
    </location>
</feature>
<dbReference type="EMBL" id="CP031040">
    <property type="protein sequence ID" value="QDZ22408.1"/>
    <property type="molecule type" value="Genomic_DNA"/>
</dbReference>
<dbReference type="GO" id="GO:0000076">
    <property type="term" value="P:DNA replication checkpoint signaling"/>
    <property type="evidence" value="ECO:0007669"/>
    <property type="project" value="TreeGrafter"/>
</dbReference>
<dbReference type="GO" id="GO:0031573">
    <property type="term" value="P:mitotic intra-S DNA damage checkpoint signaling"/>
    <property type="evidence" value="ECO:0007669"/>
    <property type="project" value="TreeGrafter"/>
</dbReference>
<dbReference type="PANTHER" id="PTHR15237">
    <property type="entry name" value="DNA REPAIR PROTEIN RAD9"/>
    <property type="match status" value="1"/>
</dbReference>
<dbReference type="GO" id="GO:0071479">
    <property type="term" value="P:cellular response to ionizing radiation"/>
    <property type="evidence" value="ECO:0007669"/>
    <property type="project" value="TreeGrafter"/>
</dbReference>
<organism evidence="2 3">
    <name type="scientific">Chloropicon primus</name>
    <dbReference type="NCBI Taxonomy" id="1764295"/>
    <lineage>
        <taxon>Eukaryota</taxon>
        <taxon>Viridiplantae</taxon>
        <taxon>Chlorophyta</taxon>
        <taxon>Chloropicophyceae</taxon>
        <taxon>Chloropicales</taxon>
        <taxon>Chloropicaceae</taxon>
        <taxon>Chloropicon</taxon>
    </lineage>
</organism>
<accession>A0A5B8MNZ6</accession>
<dbReference type="OrthoDB" id="60092at2759"/>
<keyword evidence="3" id="KW-1185">Reference proteome</keyword>
<reference evidence="2 3" key="1">
    <citation type="submission" date="2018-07" db="EMBL/GenBank/DDBJ databases">
        <title>The complete nuclear genome of the prasinophyte Chloropicon primus (CCMP1205).</title>
        <authorList>
            <person name="Pombert J.-F."/>
            <person name="Otis C."/>
            <person name="Turmel M."/>
            <person name="Lemieux C."/>
        </authorList>
    </citation>
    <scope>NUCLEOTIDE SEQUENCE [LARGE SCALE GENOMIC DNA]</scope>
    <source>
        <strain evidence="2 3">CCMP1205</strain>
    </source>
</reference>
<evidence type="ECO:0000256" key="1">
    <source>
        <dbReference type="SAM" id="MobiDB-lite"/>
    </source>
</evidence>
<feature type="region of interest" description="Disordered" evidence="1">
    <location>
        <begin position="369"/>
        <end position="442"/>
    </location>
</feature>
<proteinExistence type="predicted"/>
<sequence>MTLRIIAAEEQLRTLKLSVQTLSKFGHETVLEARPGCIHLRSVNPSNSAYVRMTFDSSFFDVYELFEQPVLSASLLSKSLVASLKTSRICRAIFEVFTQTNKMVVYIDCENGLQKRFEFDLIDADALQAQINFDLYPVRITVEAGELSRLLVSFQQSLEEVTIIANPDSGGVGGGTQVDGAQVDKSCQIHSFYDPHKIDVEGNLNSLLHTQLSLNAHQHFLEYQHTGMETADVTFNLKDFKVVLGYCASTRNNLSISFSRAGEPLAILPVPVNEHMNVGFSAEFILATMMDSLVDENGQHVSVLNRTVPAPSQQPCGRAAASTLPGNGAMDHPMGRASSPAERNSVPSMSAMNTHDAANHLVALNDNGSVHQQQPSTSSGIHATSRSKRPRAASSMDTEMTLTVTYNNNLADGADGDDEEDEEVPGTPQAERRVETCIRNWT</sequence>
<dbReference type="PANTHER" id="PTHR15237:SF0">
    <property type="entry name" value="CELL CYCLE CHECKPOINT CONTROL PROTEIN"/>
    <property type="match status" value="1"/>
</dbReference>
<evidence type="ECO:0000313" key="3">
    <source>
        <dbReference type="Proteomes" id="UP000316726"/>
    </source>
</evidence>
<dbReference type="InterPro" id="IPR007268">
    <property type="entry name" value="Rad9/Ddc1"/>
</dbReference>
<dbReference type="SUPFAM" id="SSF55979">
    <property type="entry name" value="DNA clamp"/>
    <property type="match status" value="1"/>
</dbReference>
<name>A0A5B8MNZ6_9CHLO</name>
<feature type="compositionally biased region" description="Polar residues" evidence="1">
    <location>
        <begin position="395"/>
        <end position="410"/>
    </location>
</feature>
<dbReference type="STRING" id="1764295.A0A5B8MNZ6"/>
<dbReference type="Gene3D" id="3.70.10.10">
    <property type="match status" value="1"/>
</dbReference>
<dbReference type="AlphaFoldDB" id="A0A5B8MNZ6"/>
<feature type="region of interest" description="Disordered" evidence="1">
    <location>
        <begin position="308"/>
        <end position="346"/>
    </location>
</feature>
<protein>
    <submittedName>
        <fullName evidence="2">Cell cycle checkpoint control protein Rad9</fullName>
    </submittedName>
</protein>
<gene>
    <name evidence="2" type="ORF">A3770_07p49260</name>
</gene>
<dbReference type="Pfam" id="PF04139">
    <property type="entry name" value="Rad9"/>
    <property type="match status" value="1"/>
</dbReference>
<dbReference type="GO" id="GO:0006281">
    <property type="term" value="P:DNA repair"/>
    <property type="evidence" value="ECO:0007669"/>
    <property type="project" value="TreeGrafter"/>
</dbReference>
<dbReference type="Proteomes" id="UP000316726">
    <property type="component" value="Chromosome 7"/>
</dbReference>
<dbReference type="GO" id="GO:0030896">
    <property type="term" value="C:checkpoint clamp complex"/>
    <property type="evidence" value="ECO:0007669"/>
    <property type="project" value="InterPro"/>
</dbReference>
<evidence type="ECO:0000313" key="2">
    <source>
        <dbReference type="EMBL" id="QDZ22408.1"/>
    </source>
</evidence>
<dbReference type="InterPro" id="IPR046938">
    <property type="entry name" value="DNA_clamp_sf"/>
</dbReference>
<feature type="compositionally biased region" description="Acidic residues" evidence="1">
    <location>
        <begin position="414"/>
        <end position="424"/>
    </location>
</feature>